<dbReference type="InterPro" id="IPR018759">
    <property type="entry name" value="BBP2_2"/>
</dbReference>
<dbReference type="EMBL" id="WOTH01000007">
    <property type="protein sequence ID" value="NHO53350.1"/>
    <property type="molecule type" value="Genomic_DNA"/>
</dbReference>
<name>A0A967ECV9_9PROT</name>
<gene>
    <name evidence="1" type="ORF">GOB87_05155</name>
</gene>
<dbReference type="Pfam" id="PF10082">
    <property type="entry name" value="BBP2_2"/>
    <property type="match status" value="1"/>
</dbReference>
<keyword evidence="2" id="KW-1185">Reference proteome</keyword>
<dbReference type="InterPro" id="IPR011250">
    <property type="entry name" value="OMP/PagP_B-barrel"/>
</dbReference>
<reference evidence="1" key="1">
    <citation type="submission" date="2019-11" db="EMBL/GenBank/DDBJ databases">
        <title>Description of new Acetobacter species.</title>
        <authorList>
            <person name="Cleenwerck I."/>
            <person name="Sombolestani A.S."/>
        </authorList>
    </citation>
    <scope>NUCLEOTIDE SEQUENCE</scope>
    <source>
        <strain evidence="1">LMG 1626</strain>
    </source>
</reference>
<organism evidence="1 2">
    <name type="scientific">Acetobacter estunensis</name>
    <dbReference type="NCBI Taxonomy" id="104097"/>
    <lineage>
        <taxon>Bacteria</taxon>
        <taxon>Pseudomonadati</taxon>
        <taxon>Pseudomonadota</taxon>
        <taxon>Alphaproteobacteria</taxon>
        <taxon>Acetobacterales</taxon>
        <taxon>Acetobacteraceae</taxon>
        <taxon>Acetobacter</taxon>
    </lineage>
</organism>
<evidence type="ECO:0000313" key="2">
    <source>
        <dbReference type="Proteomes" id="UP000597459"/>
    </source>
</evidence>
<sequence>MTMKSGKPFLDLRREKARLFLMFCGVVGSGELGSPAYAQLITQSFPSELPGYSADSTGIVSLREVLRQPHAGINVGSFIFHPSVSQKVGYNGSILGASHTGGLELDSMAGLGLNSNWSRHSFGVSASVKNTAYPINNKYYPSLSEAGYTDWNVAAGGGLNLGHDTLSAGYSHAVKHLSATQLGNFGVGYPVPYAVDDARLSYRKNWTRIALIPSVAYDDFSFGEAAGSIPTAGRNTHSLSHQLETQMLQLRYEISKGNALLGIIRTSEAQFVSVSDGHPADYISGGGFVGLDLRADAVWQYRALIGAETRHFVRGGGRTLTTPTAELEVIWMPDKLDTFTLTGQRGLFDPTSAFSRNQIVSTVQLEEERELLRDVFFSGQVGFARTDSFGASAGSAGHQQVQFRGGAGVDWQFNRDFKLTLKYMYTKSKSKLTGSEEGNETGIGSGTYTNQTVSLGVAFTR</sequence>
<protein>
    <submittedName>
        <fullName evidence="1">Outer membrane beta-barrel protein</fullName>
    </submittedName>
</protein>
<accession>A0A967ECV9</accession>
<dbReference type="SUPFAM" id="SSF56925">
    <property type="entry name" value="OMPA-like"/>
    <property type="match status" value="1"/>
</dbReference>
<proteinExistence type="predicted"/>
<dbReference type="Proteomes" id="UP000597459">
    <property type="component" value="Unassembled WGS sequence"/>
</dbReference>
<dbReference type="AlphaFoldDB" id="A0A967ECV9"/>
<comment type="caution">
    <text evidence="1">The sequence shown here is derived from an EMBL/GenBank/DDBJ whole genome shotgun (WGS) entry which is preliminary data.</text>
</comment>
<evidence type="ECO:0000313" key="1">
    <source>
        <dbReference type="EMBL" id="NHO53350.1"/>
    </source>
</evidence>